<keyword evidence="8" id="KW-1185">Reference proteome</keyword>
<keyword evidence="3 6" id="KW-1133">Transmembrane helix</keyword>
<feature type="region of interest" description="Disordered" evidence="5">
    <location>
        <begin position="440"/>
        <end position="461"/>
    </location>
</feature>
<accession>A0A373F8H7</accession>
<comment type="caution">
    <text evidence="7">The sequence shown here is derived from an EMBL/GenBank/DDBJ whole genome shotgun (WGS) entry which is preliminary data.</text>
</comment>
<sequence>MVKSCNQAKKTSKRLRTSLMRFCRPSMLKSLLKNSTRAQINRILQRLKKYLVHRQRVQMQNAIKTLFCILALAISVLASGVAYADPASGGDATTPNRVQQPAFDASGIINQVIESIIDAVESGFTSLAQSPSMEDAGNSIMYMLMAVMLGWAGLKALLGNGINSFFEETVVLLIMMAVIQALLSSGGIDGIEQFVNGVATNIAGSDMSNLRSTLDTTIKKTFNAVVDILSMPSITSASGWSLMQLVTAIPQMMAQILAKMLCAMFLVLSSGIFIANVIIAYGSIMIAKALAPILIPWLLLPSASFLFDGWLRFFLGSCMFKVVGAFFVKLTESWITGIATISVNVKVGTDVDAVALYAGNMLIYASIIMMSATAAYLMMQVPMIAPGIISGSSRAGFQGVAQLMRGAGGSAIRGASSRTTGGFVNMGKDAAKAGAAIASKMGGGQGGLSPRPTTSIGSKAK</sequence>
<feature type="compositionally biased region" description="Polar residues" evidence="5">
    <location>
        <begin position="451"/>
        <end position="461"/>
    </location>
</feature>
<evidence type="ECO:0000256" key="3">
    <source>
        <dbReference type="ARBA" id="ARBA00022989"/>
    </source>
</evidence>
<keyword evidence="2 6" id="KW-0812">Transmembrane</keyword>
<keyword evidence="4 6" id="KW-0472">Membrane</keyword>
<evidence type="ECO:0000256" key="2">
    <source>
        <dbReference type="ARBA" id="ARBA00022692"/>
    </source>
</evidence>
<feature type="transmembrane region" description="Helical" evidence="6">
    <location>
        <begin position="323"/>
        <end position="343"/>
    </location>
</feature>
<name>A0A373F8H7_COMTE</name>
<feature type="transmembrane region" description="Helical" evidence="6">
    <location>
        <begin position="170"/>
        <end position="188"/>
    </location>
</feature>
<dbReference type="AlphaFoldDB" id="A0A373F8H7"/>
<dbReference type="GO" id="GO:0016020">
    <property type="term" value="C:membrane"/>
    <property type="evidence" value="ECO:0007669"/>
    <property type="project" value="UniProtKB-SubCell"/>
</dbReference>
<feature type="transmembrane region" description="Helical" evidence="6">
    <location>
        <begin position="290"/>
        <end position="311"/>
    </location>
</feature>
<gene>
    <name evidence="7" type="ORF">DZC30_20410</name>
</gene>
<comment type="subcellular location">
    <subcellularLocation>
        <location evidence="1">Membrane</location>
        <topology evidence="1">Multi-pass membrane protein</topology>
    </subcellularLocation>
</comment>
<dbReference type="Proteomes" id="UP000261948">
    <property type="component" value="Unassembled WGS sequence"/>
</dbReference>
<feature type="transmembrane region" description="Helical" evidence="6">
    <location>
        <begin position="261"/>
        <end position="284"/>
    </location>
</feature>
<proteinExistence type="predicted"/>
<dbReference type="GO" id="GO:0030255">
    <property type="term" value="P:protein secretion by the type IV secretion system"/>
    <property type="evidence" value="ECO:0007669"/>
    <property type="project" value="InterPro"/>
</dbReference>
<feature type="transmembrane region" description="Helical" evidence="6">
    <location>
        <begin position="140"/>
        <end position="158"/>
    </location>
</feature>
<dbReference type="EMBL" id="QURR01000037">
    <property type="protein sequence ID" value="RGE40428.1"/>
    <property type="molecule type" value="Genomic_DNA"/>
</dbReference>
<evidence type="ECO:0000256" key="6">
    <source>
        <dbReference type="SAM" id="Phobius"/>
    </source>
</evidence>
<protein>
    <recommendedName>
        <fullName evidence="9">TrbL/VirB6 plasmid conjugal transfer protein</fullName>
    </recommendedName>
</protein>
<evidence type="ECO:0008006" key="9">
    <source>
        <dbReference type="Google" id="ProtNLM"/>
    </source>
</evidence>
<feature type="transmembrane region" description="Helical" evidence="6">
    <location>
        <begin position="228"/>
        <end position="249"/>
    </location>
</feature>
<dbReference type="InterPro" id="IPR007688">
    <property type="entry name" value="Conjugal_tfr_TrbL/VirB6"/>
</dbReference>
<evidence type="ECO:0000256" key="5">
    <source>
        <dbReference type="SAM" id="MobiDB-lite"/>
    </source>
</evidence>
<evidence type="ECO:0000313" key="8">
    <source>
        <dbReference type="Proteomes" id="UP000261948"/>
    </source>
</evidence>
<reference evidence="7 8" key="1">
    <citation type="submission" date="2018-08" db="EMBL/GenBank/DDBJ databases">
        <title>Comamonas testosteroni strain SWCO2.</title>
        <authorList>
            <person name="Jiang N."/>
            <person name="Zhang X.Z."/>
        </authorList>
    </citation>
    <scope>NUCLEOTIDE SEQUENCE [LARGE SCALE GENOMIC DNA]</scope>
    <source>
        <strain evidence="7 8">SWCO2</strain>
    </source>
</reference>
<organism evidence="7 8">
    <name type="scientific">Comamonas testosteroni</name>
    <name type="common">Pseudomonas testosteroni</name>
    <dbReference type="NCBI Taxonomy" id="285"/>
    <lineage>
        <taxon>Bacteria</taxon>
        <taxon>Pseudomonadati</taxon>
        <taxon>Pseudomonadota</taxon>
        <taxon>Betaproteobacteria</taxon>
        <taxon>Burkholderiales</taxon>
        <taxon>Comamonadaceae</taxon>
        <taxon>Comamonas</taxon>
    </lineage>
</organism>
<evidence type="ECO:0000256" key="4">
    <source>
        <dbReference type="ARBA" id="ARBA00023136"/>
    </source>
</evidence>
<dbReference type="Pfam" id="PF04610">
    <property type="entry name" value="TrbL"/>
    <property type="match status" value="1"/>
</dbReference>
<evidence type="ECO:0000313" key="7">
    <source>
        <dbReference type="EMBL" id="RGE40428.1"/>
    </source>
</evidence>
<feature type="transmembrane region" description="Helical" evidence="6">
    <location>
        <begin position="355"/>
        <end position="377"/>
    </location>
</feature>
<evidence type="ECO:0000256" key="1">
    <source>
        <dbReference type="ARBA" id="ARBA00004141"/>
    </source>
</evidence>